<dbReference type="SUPFAM" id="SSF53474">
    <property type="entry name" value="alpha/beta-Hydrolases"/>
    <property type="match status" value="1"/>
</dbReference>
<dbReference type="OrthoDB" id="823958at2"/>
<dbReference type="AlphaFoldDB" id="A0A448B0H4"/>
<dbReference type="InterPro" id="IPR029058">
    <property type="entry name" value="AB_hydrolase_fold"/>
</dbReference>
<name>A0A448B0H4_CHRGE</name>
<dbReference type="STRING" id="525257.HMPREF0204_12863"/>
<dbReference type="RefSeq" id="WP_002978049.1">
    <property type="nucleotide sequence ID" value="NZ_CP068486.1"/>
</dbReference>
<proteinExistence type="predicted"/>
<dbReference type="Gene3D" id="3.40.50.1820">
    <property type="entry name" value="alpha/beta hydrolase"/>
    <property type="match status" value="1"/>
</dbReference>
<reference evidence="2 3" key="1">
    <citation type="submission" date="2018-12" db="EMBL/GenBank/DDBJ databases">
        <authorList>
            <consortium name="Pathogen Informatics"/>
        </authorList>
    </citation>
    <scope>NUCLEOTIDE SEQUENCE [LARGE SCALE GENOMIC DNA]</scope>
    <source>
        <strain evidence="2 3">NCTC11432</strain>
    </source>
</reference>
<dbReference type="InterPro" id="IPR003140">
    <property type="entry name" value="PLipase/COase/thioEstase"/>
</dbReference>
<dbReference type="Pfam" id="PF02230">
    <property type="entry name" value="Abhydrolase_2"/>
    <property type="match status" value="1"/>
</dbReference>
<accession>A0A448B0H4</accession>
<dbReference type="Proteomes" id="UP000279227">
    <property type="component" value="Chromosome"/>
</dbReference>
<evidence type="ECO:0000313" key="3">
    <source>
        <dbReference type="Proteomes" id="UP000279227"/>
    </source>
</evidence>
<dbReference type="GeneID" id="93021271"/>
<evidence type="ECO:0000313" key="2">
    <source>
        <dbReference type="EMBL" id="VEE06343.1"/>
    </source>
</evidence>
<gene>
    <name evidence="2" type="ORF">NCTC11432_01600</name>
</gene>
<organism evidence="2 3">
    <name type="scientific">Chryseobacterium gleum</name>
    <name type="common">Flavobacterium gleum</name>
    <dbReference type="NCBI Taxonomy" id="250"/>
    <lineage>
        <taxon>Bacteria</taxon>
        <taxon>Pseudomonadati</taxon>
        <taxon>Bacteroidota</taxon>
        <taxon>Flavobacteriia</taxon>
        <taxon>Flavobacteriales</taxon>
        <taxon>Weeksellaceae</taxon>
        <taxon>Chryseobacterium group</taxon>
        <taxon>Chryseobacterium</taxon>
    </lineage>
</organism>
<dbReference type="EMBL" id="LR134289">
    <property type="protein sequence ID" value="VEE06343.1"/>
    <property type="molecule type" value="Genomic_DNA"/>
</dbReference>
<evidence type="ECO:0000259" key="1">
    <source>
        <dbReference type="Pfam" id="PF02230"/>
    </source>
</evidence>
<sequence length="213" mass="24641">MKLRDIYIALLSVFSIIIYGQNSQQKHYIFFLHNKFLEDHSLEEKHPKYGVAEYEAILHQLKENNTVVISEKRKADTDPIVYAGKVKKQIDSLMKKGVPAGNIAVIGTSQGGYIAQYVSYYEKNPQLKFVIIGASFKDDSLEKDKNFRLYGRILSITEKSDDGHVLMSHEQRFIRSHIKDFKEIELNTGLNHGFLFKALNDWIAPAKDWVYRK</sequence>
<protein>
    <recommendedName>
        <fullName evidence="1">Phospholipase/carboxylesterase/thioesterase domain-containing protein</fullName>
    </recommendedName>
</protein>
<feature type="domain" description="Phospholipase/carboxylesterase/thioesterase" evidence="1">
    <location>
        <begin position="83"/>
        <end position="131"/>
    </location>
</feature>
<dbReference type="GO" id="GO:0016787">
    <property type="term" value="F:hydrolase activity"/>
    <property type="evidence" value="ECO:0007669"/>
    <property type="project" value="InterPro"/>
</dbReference>
<dbReference type="KEGG" id="cgle:NCTC11432_01600"/>